<dbReference type="PANTHER" id="PTHR37823:SF4">
    <property type="entry name" value="MENAQUINOL-CYTOCHROME C REDUCTASE CYTOCHROME B_C SUBUNIT"/>
    <property type="match status" value="1"/>
</dbReference>
<comment type="caution">
    <text evidence="11">The sequence shown here is derived from an EMBL/GenBank/DDBJ whole genome shotgun (WGS) entry which is preliminary data.</text>
</comment>
<accession>A0A1C1A1V5</accession>
<name>A0A1C1A1V5_9BACL</name>
<dbReference type="GO" id="GO:0020037">
    <property type="term" value="F:heme binding"/>
    <property type="evidence" value="ECO:0007669"/>
    <property type="project" value="InterPro"/>
</dbReference>
<dbReference type="InterPro" id="IPR009056">
    <property type="entry name" value="Cyt_c-like_dom"/>
</dbReference>
<dbReference type="PROSITE" id="PS51257">
    <property type="entry name" value="PROKAR_LIPOPROTEIN"/>
    <property type="match status" value="1"/>
</dbReference>
<feature type="binding site" description="axial binding residue" evidence="7">
    <location>
        <position position="99"/>
    </location>
    <ligand>
        <name>heme c</name>
        <dbReference type="ChEBI" id="CHEBI:61717"/>
    </ligand>
    <ligandPart>
        <name>Fe</name>
        <dbReference type="ChEBI" id="CHEBI:18248"/>
    </ligandPart>
</feature>
<dbReference type="EMBL" id="LYPC01000020">
    <property type="protein sequence ID" value="OCT14494.1"/>
    <property type="molecule type" value="Genomic_DNA"/>
</dbReference>
<dbReference type="InterPro" id="IPR012218">
    <property type="entry name" value="Cyt_c_BACSU-c550-type"/>
</dbReference>
<dbReference type="Pfam" id="PF13442">
    <property type="entry name" value="Cytochrome_CBB3"/>
    <property type="match status" value="1"/>
</dbReference>
<dbReference type="GO" id="GO:0009055">
    <property type="term" value="F:electron transfer activity"/>
    <property type="evidence" value="ECO:0007669"/>
    <property type="project" value="InterPro"/>
</dbReference>
<evidence type="ECO:0000256" key="6">
    <source>
        <dbReference type="PIRSR" id="PIRSR000025-1"/>
    </source>
</evidence>
<proteinExistence type="predicted"/>
<feature type="chain" id="PRO_5039559230" evidence="9">
    <location>
        <begin position="21"/>
        <end position="122"/>
    </location>
</feature>
<keyword evidence="4" id="KW-0249">Electron transport</keyword>
<keyword evidence="9" id="KW-0732">Signal</keyword>
<dbReference type="RefSeq" id="WP_065853345.1">
    <property type="nucleotide sequence ID" value="NZ_LYPC01000020.1"/>
</dbReference>
<dbReference type="InterPro" id="IPR051811">
    <property type="entry name" value="Cytochrome_c550/c551-like"/>
</dbReference>
<dbReference type="PROSITE" id="PS51007">
    <property type="entry name" value="CYTC"/>
    <property type="match status" value="1"/>
</dbReference>
<dbReference type="AlphaFoldDB" id="A0A1C1A1V5"/>
<feature type="signal peptide" evidence="9">
    <location>
        <begin position="1"/>
        <end position="20"/>
    </location>
</feature>
<evidence type="ECO:0000256" key="1">
    <source>
        <dbReference type="ARBA" id="ARBA00022448"/>
    </source>
</evidence>
<feature type="domain" description="Cytochrome c" evidence="10">
    <location>
        <begin position="47"/>
        <end position="122"/>
    </location>
</feature>
<sequence length="122" mass="12296">MNTKIVVLTLLLASSLTACSKSNTTPSASPTTSTAPTSSANTGTTTPASADAQTIFKANCVACHGANLEGLVGPSLQKVGGKLSKDQLVATITNGKGAMPSFKGKLSDTDINALATWLADKK</sequence>
<keyword evidence="5 7" id="KW-0408">Iron</keyword>
<dbReference type="PIRSF" id="PIRSF000025">
    <property type="entry name" value="Cytc_Bsub_c550"/>
    <property type="match status" value="1"/>
</dbReference>
<protein>
    <submittedName>
        <fullName evidence="11">Cytochrome c-551</fullName>
    </submittedName>
</protein>
<dbReference type="Gene3D" id="1.10.760.10">
    <property type="entry name" value="Cytochrome c-like domain"/>
    <property type="match status" value="1"/>
</dbReference>
<evidence type="ECO:0000256" key="2">
    <source>
        <dbReference type="ARBA" id="ARBA00022617"/>
    </source>
</evidence>
<evidence type="ECO:0000259" key="10">
    <source>
        <dbReference type="PROSITE" id="PS51007"/>
    </source>
</evidence>
<evidence type="ECO:0000256" key="3">
    <source>
        <dbReference type="ARBA" id="ARBA00022723"/>
    </source>
</evidence>
<dbReference type="PANTHER" id="PTHR37823">
    <property type="entry name" value="CYTOCHROME C-553-LIKE"/>
    <property type="match status" value="1"/>
</dbReference>
<dbReference type="InterPro" id="IPR036909">
    <property type="entry name" value="Cyt_c-like_dom_sf"/>
</dbReference>
<feature type="binding site" description="covalent" evidence="6">
    <location>
        <position position="63"/>
    </location>
    <ligand>
        <name>heme c</name>
        <dbReference type="ChEBI" id="CHEBI:61717"/>
    </ligand>
</feature>
<feature type="binding site" description="covalent" evidence="6">
    <location>
        <position position="60"/>
    </location>
    <ligand>
        <name>heme c</name>
        <dbReference type="ChEBI" id="CHEBI:61717"/>
    </ligand>
</feature>
<dbReference type="InterPro" id="IPR008168">
    <property type="entry name" value="Cyt_C_IC"/>
</dbReference>
<evidence type="ECO:0000313" key="11">
    <source>
        <dbReference type="EMBL" id="OCT14494.1"/>
    </source>
</evidence>
<evidence type="ECO:0000256" key="5">
    <source>
        <dbReference type="ARBA" id="ARBA00023004"/>
    </source>
</evidence>
<comment type="PTM">
    <text evidence="6">Binds 1 heme c group covalently per subunit.</text>
</comment>
<feature type="binding site" description="axial binding residue" evidence="7">
    <location>
        <position position="64"/>
    </location>
    <ligand>
        <name>heme c</name>
        <dbReference type="ChEBI" id="CHEBI:61717"/>
    </ligand>
    <ligandPart>
        <name>Fe</name>
        <dbReference type="ChEBI" id="CHEBI:18248"/>
    </ligandPart>
</feature>
<dbReference type="PRINTS" id="PR00605">
    <property type="entry name" value="CYTCHROMECIC"/>
</dbReference>
<evidence type="ECO:0000256" key="8">
    <source>
        <dbReference type="SAM" id="MobiDB-lite"/>
    </source>
</evidence>
<organism evidence="11 12">
    <name type="scientific">Paenibacillus pectinilyticus</name>
    <dbReference type="NCBI Taxonomy" id="512399"/>
    <lineage>
        <taxon>Bacteria</taxon>
        <taxon>Bacillati</taxon>
        <taxon>Bacillota</taxon>
        <taxon>Bacilli</taxon>
        <taxon>Bacillales</taxon>
        <taxon>Paenibacillaceae</taxon>
        <taxon>Paenibacillus</taxon>
    </lineage>
</organism>
<feature type="region of interest" description="Disordered" evidence="8">
    <location>
        <begin position="20"/>
        <end position="48"/>
    </location>
</feature>
<dbReference type="OrthoDB" id="7933886at2"/>
<keyword evidence="1" id="KW-0813">Transport</keyword>
<keyword evidence="3 7" id="KW-0479">Metal-binding</keyword>
<evidence type="ECO:0000256" key="4">
    <source>
        <dbReference type="ARBA" id="ARBA00022982"/>
    </source>
</evidence>
<gene>
    <name evidence="11" type="ORF">A8709_27220</name>
</gene>
<reference evidence="12" key="1">
    <citation type="submission" date="2016-05" db="EMBL/GenBank/DDBJ databases">
        <title>Paenibacillus oryzae. sp. nov., isolated from the rice root.</title>
        <authorList>
            <person name="Zhang J."/>
            <person name="Zhang X."/>
        </authorList>
    </citation>
    <scope>NUCLEOTIDE SEQUENCE [LARGE SCALE GENOMIC DNA]</scope>
    <source>
        <strain evidence="12">KCTC13222</strain>
    </source>
</reference>
<dbReference type="Proteomes" id="UP000093309">
    <property type="component" value="Unassembled WGS sequence"/>
</dbReference>
<dbReference type="GO" id="GO:0005506">
    <property type="term" value="F:iron ion binding"/>
    <property type="evidence" value="ECO:0007669"/>
    <property type="project" value="InterPro"/>
</dbReference>
<dbReference type="STRING" id="512399.A8709_27220"/>
<evidence type="ECO:0000256" key="7">
    <source>
        <dbReference type="PIRSR" id="PIRSR000025-2"/>
    </source>
</evidence>
<dbReference type="GO" id="GO:0016020">
    <property type="term" value="C:membrane"/>
    <property type="evidence" value="ECO:0007669"/>
    <property type="project" value="InterPro"/>
</dbReference>
<evidence type="ECO:0000313" key="12">
    <source>
        <dbReference type="Proteomes" id="UP000093309"/>
    </source>
</evidence>
<keyword evidence="12" id="KW-1185">Reference proteome</keyword>
<evidence type="ECO:0000256" key="9">
    <source>
        <dbReference type="SAM" id="SignalP"/>
    </source>
</evidence>
<keyword evidence="2 6" id="KW-0349">Heme</keyword>
<dbReference type="SUPFAM" id="SSF46626">
    <property type="entry name" value="Cytochrome c"/>
    <property type="match status" value="1"/>
</dbReference>